<dbReference type="Pfam" id="PF00079">
    <property type="entry name" value="Serpin"/>
    <property type="match status" value="1"/>
</dbReference>
<comment type="similarity">
    <text evidence="1 2">Belongs to the serpin family.</text>
</comment>
<dbReference type="PANTHER" id="PTHR11461:SF385">
    <property type="entry name" value="SERPIN DOMAIN-CONTAINING PROTEIN"/>
    <property type="match status" value="1"/>
</dbReference>
<evidence type="ECO:0000256" key="2">
    <source>
        <dbReference type="RuleBase" id="RU000411"/>
    </source>
</evidence>
<name>A0AAD8QEV5_LOLMU</name>
<proteinExistence type="inferred from homology"/>
<dbReference type="Gene3D" id="2.30.39.10">
    <property type="entry name" value="Alpha-1-antitrypsin, domain 1"/>
    <property type="match status" value="1"/>
</dbReference>
<evidence type="ECO:0000313" key="4">
    <source>
        <dbReference type="EMBL" id="KAK1601411.1"/>
    </source>
</evidence>
<reference evidence="4" key="1">
    <citation type="submission" date="2023-07" db="EMBL/GenBank/DDBJ databases">
        <title>A chromosome-level genome assembly of Lolium multiflorum.</title>
        <authorList>
            <person name="Chen Y."/>
            <person name="Copetti D."/>
            <person name="Kolliker R."/>
            <person name="Studer B."/>
        </authorList>
    </citation>
    <scope>NUCLEOTIDE SEQUENCE</scope>
    <source>
        <strain evidence="4">02402/16</strain>
        <tissue evidence="4">Leaf</tissue>
    </source>
</reference>
<dbReference type="InterPro" id="IPR042178">
    <property type="entry name" value="Serpin_sf_1"/>
</dbReference>
<dbReference type="GO" id="GO:0004867">
    <property type="term" value="F:serine-type endopeptidase inhibitor activity"/>
    <property type="evidence" value="ECO:0007669"/>
    <property type="project" value="InterPro"/>
</dbReference>
<organism evidence="4 5">
    <name type="scientific">Lolium multiflorum</name>
    <name type="common">Italian ryegrass</name>
    <name type="synonym">Lolium perenne subsp. multiflorum</name>
    <dbReference type="NCBI Taxonomy" id="4521"/>
    <lineage>
        <taxon>Eukaryota</taxon>
        <taxon>Viridiplantae</taxon>
        <taxon>Streptophyta</taxon>
        <taxon>Embryophyta</taxon>
        <taxon>Tracheophyta</taxon>
        <taxon>Spermatophyta</taxon>
        <taxon>Magnoliopsida</taxon>
        <taxon>Liliopsida</taxon>
        <taxon>Poales</taxon>
        <taxon>Poaceae</taxon>
        <taxon>BOP clade</taxon>
        <taxon>Pooideae</taxon>
        <taxon>Poodae</taxon>
        <taxon>Poeae</taxon>
        <taxon>Poeae Chloroplast Group 2 (Poeae type)</taxon>
        <taxon>Loliodinae</taxon>
        <taxon>Loliinae</taxon>
        <taxon>Lolium</taxon>
    </lineage>
</organism>
<evidence type="ECO:0000256" key="1">
    <source>
        <dbReference type="ARBA" id="ARBA00009500"/>
    </source>
</evidence>
<dbReference type="Gene3D" id="3.30.497.10">
    <property type="entry name" value="Antithrombin, subunit I, domain 2"/>
    <property type="match status" value="1"/>
</dbReference>
<evidence type="ECO:0000313" key="5">
    <source>
        <dbReference type="Proteomes" id="UP001231189"/>
    </source>
</evidence>
<dbReference type="CDD" id="cd02043">
    <property type="entry name" value="serpinP_plants"/>
    <property type="match status" value="1"/>
</dbReference>
<protein>
    <recommendedName>
        <fullName evidence="3">Serpin domain-containing protein</fullName>
    </recommendedName>
</protein>
<dbReference type="InterPro" id="IPR036186">
    <property type="entry name" value="Serpin_sf"/>
</dbReference>
<accession>A0AAD8QEV5</accession>
<gene>
    <name evidence="4" type="ORF">QYE76_007539</name>
</gene>
<evidence type="ECO:0000259" key="3">
    <source>
        <dbReference type="SMART" id="SM00093"/>
    </source>
</evidence>
<dbReference type="Proteomes" id="UP001231189">
    <property type="component" value="Unassembled WGS sequence"/>
</dbReference>
<dbReference type="InterPro" id="IPR000215">
    <property type="entry name" value="Serpin_fam"/>
</dbReference>
<keyword evidence="5" id="KW-1185">Reference proteome</keyword>
<dbReference type="GO" id="GO:0005615">
    <property type="term" value="C:extracellular space"/>
    <property type="evidence" value="ECO:0007669"/>
    <property type="project" value="InterPro"/>
</dbReference>
<dbReference type="SMART" id="SM00093">
    <property type="entry name" value="SERPIN"/>
    <property type="match status" value="1"/>
</dbReference>
<dbReference type="EMBL" id="JAUUTY010000443">
    <property type="protein sequence ID" value="KAK1601411.1"/>
    <property type="molecule type" value="Genomic_DNA"/>
</dbReference>
<sequence length="425" mass="47332">MAAEEGNLIACQHGQAALAARLLKRVSASRTSSNLIFSPLSIHVALALMSAGAAEDTLDEILSIAGAPSRDDLEAFVKGVVVDRVLADRSGIGGPSVAFACGSWTDKTLPLKSTYRDTVVGTYKGETWAVDFRNHPVESRREINAWVAKATRNLITEVLDPYSPSETLHVVANAIYFKAEWRSIFDKDDTVDEEFHLLDGSTVDDVPFMRRPWRFYQRIACHDGFRVLQLPYKSCEDDSSGYFSYKLRENLPEFSMCVFLPEEHDGLWGLVDKLTSRPEFLREHLPTRHVPVGKFRLPKFKLTYMASIRGVLKGVGLRLPFDRLLANMTEIVGDEESGAMQLCVDEVVHKAVVEMNEEGSEAAAVTVESDDDMGFSLYDDYDVPKPEPEPTVDFVADHPFAFFIIEETSGTVVFAGHVLDPTKEE</sequence>
<feature type="domain" description="Serpin" evidence="3">
    <location>
        <begin position="20"/>
        <end position="421"/>
    </location>
</feature>
<comment type="caution">
    <text evidence="4">The sequence shown here is derived from an EMBL/GenBank/DDBJ whole genome shotgun (WGS) entry which is preliminary data.</text>
</comment>
<dbReference type="InterPro" id="IPR023796">
    <property type="entry name" value="Serpin_dom"/>
</dbReference>
<dbReference type="PANTHER" id="PTHR11461">
    <property type="entry name" value="SERINE PROTEASE INHIBITOR, SERPIN"/>
    <property type="match status" value="1"/>
</dbReference>
<dbReference type="SUPFAM" id="SSF56574">
    <property type="entry name" value="Serpins"/>
    <property type="match status" value="1"/>
</dbReference>
<dbReference type="InterPro" id="IPR042185">
    <property type="entry name" value="Serpin_sf_2"/>
</dbReference>
<dbReference type="AlphaFoldDB" id="A0AAD8QEV5"/>